<dbReference type="HOGENOM" id="CLU_101194_0_0_1"/>
<dbReference type="GeneID" id="7195701"/>
<sequence length="240" mass="26878">MAAISFGSILLLLLSLSLAQLLRWNPMWFGRSAGELPSSSEFFVFHEHDTLDDALFQHVGQLGDEFDAYRNHCLRVLSFAVHHLGGLRNVTNRQVNLMALALAYHDIALWTDGKLDYLDPSAALLLRDLRKNDKSGSVQDLQDADFVTLREIVLQHHKLTTWTPPEGSQADELLVNAVRKGDWADATIGMIRFGLPAAYLEKAYTELPEGGFHRILARMGGRLSPDSITERLAVLNIFKL</sequence>
<reference evidence="3" key="2">
    <citation type="submission" date="2008-08" db="EMBL/GenBank/DDBJ databases">
        <authorList>
            <consortium name="Diatom Consortium"/>
            <person name="Grigoriev I."/>
            <person name="Grimwood J."/>
            <person name="Kuo A."/>
            <person name="Otillar R.P."/>
            <person name="Salamov A."/>
            <person name="Detter J.C."/>
            <person name="Lindquist E."/>
            <person name="Shapiro H."/>
            <person name="Lucas S."/>
            <person name="Glavina del Rio T."/>
            <person name="Pitluck S."/>
            <person name="Rokhsar D."/>
            <person name="Bowler C."/>
        </authorList>
    </citation>
    <scope>GENOME REANNOTATION</scope>
    <source>
        <strain evidence="3">CCAP 1055/1</strain>
    </source>
</reference>
<keyword evidence="1" id="KW-0732">Signal</keyword>
<evidence type="ECO:0000256" key="1">
    <source>
        <dbReference type="SAM" id="SignalP"/>
    </source>
</evidence>
<dbReference type="RefSeq" id="XP_002183969.1">
    <property type="nucleotide sequence ID" value="XM_002183933.1"/>
</dbReference>
<name>B7G9Y1_PHATC</name>
<evidence type="ECO:0008006" key="4">
    <source>
        <dbReference type="Google" id="ProtNLM"/>
    </source>
</evidence>
<gene>
    <name evidence="2" type="ORF">PHATRDRAFT_49238</name>
</gene>
<proteinExistence type="predicted"/>
<feature type="chain" id="PRO_5002855605" description="HD domain-containing protein" evidence="1">
    <location>
        <begin position="20"/>
        <end position="240"/>
    </location>
</feature>
<dbReference type="AlphaFoldDB" id="B7G9Y1"/>
<keyword evidence="3" id="KW-1185">Reference proteome</keyword>
<reference evidence="2 3" key="1">
    <citation type="journal article" date="2008" name="Nature">
        <title>The Phaeodactylum genome reveals the evolutionary history of diatom genomes.</title>
        <authorList>
            <person name="Bowler C."/>
            <person name="Allen A.E."/>
            <person name="Badger J.H."/>
            <person name="Grimwood J."/>
            <person name="Jabbari K."/>
            <person name="Kuo A."/>
            <person name="Maheswari U."/>
            <person name="Martens C."/>
            <person name="Maumus F."/>
            <person name="Otillar R.P."/>
            <person name="Rayko E."/>
            <person name="Salamov A."/>
            <person name="Vandepoele K."/>
            <person name="Beszteri B."/>
            <person name="Gruber A."/>
            <person name="Heijde M."/>
            <person name="Katinka M."/>
            <person name="Mock T."/>
            <person name="Valentin K."/>
            <person name="Verret F."/>
            <person name="Berges J.A."/>
            <person name="Brownlee C."/>
            <person name="Cadoret J.P."/>
            <person name="Chiovitti A."/>
            <person name="Choi C.J."/>
            <person name="Coesel S."/>
            <person name="De Martino A."/>
            <person name="Detter J.C."/>
            <person name="Durkin C."/>
            <person name="Falciatore A."/>
            <person name="Fournet J."/>
            <person name="Haruta M."/>
            <person name="Huysman M.J."/>
            <person name="Jenkins B.D."/>
            <person name="Jiroutova K."/>
            <person name="Jorgensen R.E."/>
            <person name="Joubert Y."/>
            <person name="Kaplan A."/>
            <person name="Kroger N."/>
            <person name="Kroth P.G."/>
            <person name="La Roche J."/>
            <person name="Lindquist E."/>
            <person name="Lommer M."/>
            <person name="Martin-Jezequel V."/>
            <person name="Lopez P.J."/>
            <person name="Lucas S."/>
            <person name="Mangogna M."/>
            <person name="McGinnis K."/>
            <person name="Medlin L.K."/>
            <person name="Montsant A."/>
            <person name="Oudot-Le Secq M.P."/>
            <person name="Napoli C."/>
            <person name="Obornik M."/>
            <person name="Parker M.S."/>
            <person name="Petit J.L."/>
            <person name="Porcel B.M."/>
            <person name="Poulsen N."/>
            <person name="Robison M."/>
            <person name="Rychlewski L."/>
            <person name="Rynearson T.A."/>
            <person name="Schmutz J."/>
            <person name="Shapiro H."/>
            <person name="Siaut M."/>
            <person name="Stanley M."/>
            <person name="Sussman M.R."/>
            <person name="Taylor A.R."/>
            <person name="Vardi A."/>
            <person name="von Dassow P."/>
            <person name="Vyverman W."/>
            <person name="Willis A."/>
            <person name="Wyrwicz L.S."/>
            <person name="Rokhsar D.S."/>
            <person name="Weissenbach J."/>
            <person name="Armbrust E.V."/>
            <person name="Green B.R."/>
            <person name="Van de Peer Y."/>
            <person name="Grigoriev I.V."/>
        </authorList>
    </citation>
    <scope>NUCLEOTIDE SEQUENCE [LARGE SCALE GENOMIC DNA]</scope>
    <source>
        <strain evidence="2 3">CCAP 1055/1</strain>
    </source>
</reference>
<feature type="signal peptide" evidence="1">
    <location>
        <begin position="1"/>
        <end position="19"/>
    </location>
</feature>
<dbReference type="OrthoDB" id="185375at2759"/>
<evidence type="ECO:0000313" key="2">
    <source>
        <dbReference type="EMBL" id="EEC44638.1"/>
    </source>
</evidence>
<dbReference type="EMBL" id="CM000623">
    <property type="protein sequence ID" value="EEC44638.1"/>
    <property type="molecule type" value="Genomic_DNA"/>
</dbReference>
<dbReference type="Proteomes" id="UP000000759">
    <property type="component" value="Chromosome 21"/>
</dbReference>
<protein>
    <recommendedName>
        <fullName evidence="4">HD domain-containing protein</fullName>
    </recommendedName>
</protein>
<dbReference type="InParanoid" id="B7G9Y1"/>
<organism evidence="2 3">
    <name type="scientific">Phaeodactylum tricornutum (strain CCAP 1055/1)</name>
    <dbReference type="NCBI Taxonomy" id="556484"/>
    <lineage>
        <taxon>Eukaryota</taxon>
        <taxon>Sar</taxon>
        <taxon>Stramenopiles</taxon>
        <taxon>Ochrophyta</taxon>
        <taxon>Bacillariophyta</taxon>
        <taxon>Bacillariophyceae</taxon>
        <taxon>Bacillariophycidae</taxon>
        <taxon>Naviculales</taxon>
        <taxon>Phaeodactylaceae</taxon>
        <taxon>Phaeodactylum</taxon>
    </lineage>
</organism>
<dbReference type="PaxDb" id="2850-Phatr49238"/>
<dbReference type="eggNOG" id="ENOG502S9KF">
    <property type="taxonomic scope" value="Eukaryota"/>
</dbReference>
<accession>B7G9Y1</accession>
<evidence type="ECO:0000313" key="3">
    <source>
        <dbReference type="Proteomes" id="UP000000759"/>
    </source>
</evidence>
<dbReference type="KEGG" id="pti:PHATRDRAFT_49238"/>